<keyword evidence="9" id="KW-1185">Reference proteome</keyword>
<sequence length="161" mass="17565">MFSFFKKKDKKAPTTYALATVVGNIFPVKDLKDGVFSENMLGEGIYIEPLENKFYAPVSGILETVFPTKHAFGIRTSEGITILVHIGIDTVSLNGKGFTSKVKQGDFISEGELLAEVDFAILKENNISKSTVVIVTGESSKKASTMLTSGKVTLETKIFEF</sequence>
<dbReference type="Proteomes" id="UP000009072">
    <property type="component" value="Chromosome"/>
</dbReference>
<dbReference type="OrthoDB" id="92465at2"/>
<accession>Q6KIM5</accession>
<keyword evidence="3" id="KW-0762">Sugar transport</keyword>
<protein>
    <submittedName>
        <fullName evidence="8">Pts system enzyme iia component</fullName>
        <ecNumber evidence="8">2.7.1.69</ecNumber>
    </submittedName>
</protein>
<keyword evidence="6" id="KW-0418">Kinase</keyword>
<evidence type="ECO:0000256" key="5">
    <source>
        <dbReference type="ARBA" id="ARBA00022683"/>
    </source>
</evidence>
<reference evidence="8 9" key="1">
    <citation type="journal article" date="2004" name="Genome Res.">
        <title>The complete genome and proteome of Mycoplasma mobile.</title>
        <authorList>
            <person name="Jaffe J.D."/>
            <person name="Stange-Thomann N."/>
            <person name="Smith C."/>
            <person name="DeCaprio D."/>
            <person name="Fisher S."/>
            <person name="Butler J."/>
            <person name="Calvo S."/>
            <person name="Elkins T."/>
            <person name="FitzGerald M.G."/>
            <person name="Hafez N."/>
            <person name="Kodira C.D."/>
            <person name="Major J."/>
            <person name="Wang S."/>
            <person name="Wilkinson J."/>
            <person name="Nicol R."/>
            <person name="Nusbaum C."/>
            <person name="Birren B."/>
            <person name="Berg H.C."/>
            <person name="Church G.M."/>
        </authorList>
    </citation>
    <scope>NUCLEOTIDE SEQUENCE [LARGE SCALE GENOMIC DNA]</scope>
    <source>
        <strain evidence="9">ATCC 43663 / 163K / NCTC 11711</strain>
    </source>
</reference>
<dbReference type="NCBIfam" id="TIGR00830">
    <property type="entry name" value="PTBA"/>
    <property type="match status" value="1"/>
</dbReference>
<evidence type="ECO:0000313" key="8">
    <source>
        <dbReference type="EMBL" id="AAT27551.1"/>
    </source>
</evidence>
<dbReference type="InterPro" id="IPR011055">
    <property type="entry name" value="Dup_hybrid_motif"/>
</dbReference>
<evidence type="ECO:0000256" key="4">
    <source>
        <dbReference type="ARBA" id="ARBA00022679"/>
    </source>
</evidence>
<dbReference type="AlphaFoldDB" id="Q6KIM5"/>
<dbReference type="PANTHER" id="PTHR45008">
    <property type="entry name" value="PTS SYSTEM GLUCOSE-SPECIFIC EIIA COMPONENT"/>
    <property type="match status" value="1"/>
</dbReference>
<evidence type="ECO:0000259" key="7">
    <source>
        <dbReference type="PROSITE" id="PS51093"/>
    </source>
</evidence>
<proteinExistence type="predicted"/>
<dbReference type="STRING" id="267748.MMOB0650"/>
<dbReference type="eggNOG" id="COG2190">
    <property type="taxonomic scope" value="Bacteria"/>
</dbReference>
<evidence type="ECO:0000256" key="2">
    <source>
        <dbReference type="ARBA" id="ARBA00022448"/>
    </source>
</evidence>
<dbReference type="PROSITE" id="PS51093">
    <property type="entry name" value="PTS_EIIA_TYPE_1"/>
    <property type="match status" value="1"/>
</dbReference>
<dbReference type="GO" id="GO:0016301">
    <property type="term" value="F:kinase activity"/>
    <property type="evidence" value="ECO:0007669"/>
    <property type="project" value="UniProtKB-KW"/>
</dbReference>
<dbReference type="HOGENOM" id="CLU_012312_5_3_14"/>
<dbReference type="InterPro" id="IPR001127">
    <property type="entry name" value="PTS_EIIA_1_perm"/>
</dbReference>
<dbReference type="EC" id="2.7.1.69" evidence="8"/>
<organism evidence="8 9">
    <name type="scientific">Mycoplasma mobile (strain ATCC 43663 / 163K / NCTC 11711)</name>
    <name type="common">Mesomycoplasma mobile</name>
    <dbReference type="NCBI Taxonomy" id="267748"/>
    <lineage>
        <taxon>Bacteria</taxon>
        <taxon>Bacillati</taxon>
        <taxon>Mycoplasmatota</taxon>
        <taxon>Mycoplasmoidales</taxon>
        <taxon>Metamycoplasmataceae</taxon>
        <taxon>Mesomycoplasma</taxon>
    </lineage>
</organism>
<dbReference type="SUPFAM" id="SSF51261">
    <property type="entry name" value="Duplicated hybrid motif"/>
    <property type="match status" value="1"/>
</dbReference>
<evidence type="ECO:0000256" key="6">
    <source>
        <dbReference type="ARBA" id="ARBA00022777"/>
    </source>
</evidence>
<comment type="subcellular location">
    <subcellularLocation>
        <location evidence="1">Cytoplasm</location>
    </subcellularLocation>
</comment>
<name>Q6KIM5_MYCM1</name>
<dbReference type="GO" id="GO:0009401">
    <property type="term" value="P:phosphoenolpyruvate-dependent sugar phosphotransferase system"/>
    <property type="evidence" value="ECO:0007669"/>
    <property type="project" value="UniProtKB-KW"/>
</dbReference>
<feature type="domain" description="PTS EIIA type-1" evidence="7">
    <location>
        <begin position="33"/>
        <end position="137"/>
    </location>
</feature>
<dbReference type="GO" id="GO:0005737">
    <property type="term" value="C:cytoplasm"/>
    <property type="evidence" value="ECO:0007669"/>
    <property type="project" value="UniProtKB-SubCell"/>
</dbReference>
<evidence type="ECO:0000256" key="3">
    <source>
        <dbReference type="ARBA" id="ARBA00022597"/>
    </source>
</evidence>
<dbReference type="PANTHER" id="PTHR45008:SF1">
    <property type="entry name" value="PTS SYSTEM GLUCOSE-SPECIFIC EIIA COMPONENT"/>
    <property type="match status" value="1"/>
</dbReference>
<dbReference type="RefSeq" id="WP_011264585.1">
    <property type="nucleotide sequence ID" value="NC_006908.1"/>
</dbReference>
<dbReference type="FunFam" id="2.70.70.10:FF:000001">
    <property type="entry name" value="PTS system glucose-specific IIA component"/>
    <property type="match status" value="1"/>
</dbReference>
<dbReference type="EMBL" id="AE017308">
    <property type="protein sequence ID" value="AAT27551.1"/>
    <property type="molecule type" value="Genomic_DNA"/>
</dbReference>
<dbReference type="Pfam" id="PF00358">
    <property type="entry name" value="PTS_EIIA_1"/>
    <property type="match status" value="1"/>
</dbReference>
<keyword evidence="5" id="KW-0598">Phosphotransferase system</keyword>
<dbReference type="InterPro" id="IPR050890">
    <property type="entry name" value="PTS_EIIA_component"/>
</dbReference>
<evidence type="ECO:0000313" key="9">
    <source>
        <dbReference type="Proteomes" id="UP000009072"/>
    </source>
</evidence>
<dbReference type="KEGG" id="mmo:MMOB0650"/>
<dbReference type="Gene3D" id="2.70.70.10">
    <property type="entry name" value="Glucose Permease (Domain IIA)"/>
    <property type="match status" value="1"/>
</dbReference>
<keyword evidence="2" id="KW-0813">Transport</keyword>
<dbReference type="PROSITE" id="PS00371">
    <property type="entry name" value="PTS_EIIA_TYPE_1_HIS"/>
    <property type="match status" value="1"/>
</dbReference>
<evidence type="ECO:0000256" key="1">
    <source>
        <dbReference type="ARBA" id="ARBA00004496"/>
    </source>
</evidence>
<gene>
    <name evidence="8" type="primary">bglP</name>
    <name evidence="8" type="ordered locus">MMOB0650</name>
</gene>
<keyword evidence="4 8" id="KW-0808">Transferase</keyword>